<dbReference type="Gene3D" id="3.40.50.1820">
    <property type="entry name" value="alpha/beta hydrolase"/>
    <property type="match status" value="1"/>
</dbReference>
<proteinExistence type="predicted"/>
<protein>
    <recommendedName>
        <fullName evidence="3">Alpha/beta hydrolase</fullName>
    </recommendedName>
</protein>
<comment type="caution">
    <text evidence="1">The sequence shown here is derived from an EMBL/GenBank/DDBJ whole genome shotgun (WGS) entry which is preliminary data.</text>
</comment>
<name>A0ABU5JJY8_9ACTN</name>
<dbReference type="InterPro" id="IPR029058">
    <property type="entry name" value="AB_hydrolase_fold"/>
</dbReference>
<gene>
    <name evidence="1" type="ORF">U2F25_25100</name>
</gene>
<dbReference type="RefSeq" id="WP_322442414.1">
    <property type="nucleotide sequence ID" value="NZ_JAXOTQ010000035.1"/>
</dbReference>
<dbReference type="Proteomes" id="UP001290101">
    <property type="component" value="Unassembled WGS sequence"/>
</dbReference>
<evidence type="ECO:0008006" key="3">
    <source>
        <dbReference type="Google" id="ProtNLM"/>
    </source>
</evidence>
<dbReference type="SUPFAM" id="SSF53474">
    <property type="entry name" value="alpha/beta-Hydrolases"/>
    <property type="match status" value="1"/>
</dbReference>
<accession>A0ABU5JJY8</accession>
<sequence length="460" mass="49884">MAVPPVAASAASTTASGRRTITGTIDGTDFRVELPQSWNGTLVLYSHGYLPEGFPSFAIGLTNRAPDRSETEAWLLDHGYALAASQFADEGFGYAVERGLHDQIALLDWFDANVGAPQHTVATAQSMGAGIATQLAERHPQRFAGVATMCGAYDTHATFNSGLDVLFAIRTLLAPDQDIDLVHPEDPTGSARALTDAIQQALITKLGQARLALAAALSNVTGWYSAHEPRPTDPVEQIHNQAEWLQYAYTLGFGPPGRLDLERRAGGNPSSNVGVDYRRQLTRSAQTTQVEQAYRTAGLNLRADLDRLAAAPRIAADPAAVDYMHHIAVPQGRTPVPVLTMHTLGDGGAPPHQERWYAEQVRRAGNPDMLRQLYVNRGGHCSFSAAEEIAMLRTLFTRIHTGRWPDISPRPLNQTARGLGDPYQLVLDLGRTFTDAPMPPAFTTYAPPRQGDCVVDRRAP</sequence>
<dbReference type="EMBL" id="JAXOTQ010000035">
    <property type="protein sequence ID" value="MDZ5492708.1"/>
    <property type="molecule type" value="Genomic_DNA"/>
</dbReference>
<evidence type="ECO:0000313" key="2">
    <source>
        <dbReference type="Proteomes" id="UP001290101"/>
    </source>
</evidence>
<evidence type="ECO:0000313" key="1">
    <source>
        <dbReference type="EMBL" id="MDZ5492708.1"/>
    </source>
</evidence>
<reference evidence="1 2" key="1">
    <citation type="submission" date="2023-12" db="EMBL/GenBank/DDBJ databases">
        <title>Micromonospora sp. nov., isolated from Atacama Desert.</title>
        <authorList>
            <person name="Carro L."/>
            <person name="Golinska P."/>
            <person name="Klenk H.-P."/>
            <person name="Goodfellow M."/>
        </authorList>
    </citation>
    <scope>NUCLEOTIDE SEQUENCE [LARGE SCALE GENOMIC DNA]</scope>
    <source>
        <strain evidence="1 2">4G53</strain>
    </source>
</reference>
<organism evidence="1 2">
    <name type="scientific">Micromonospora sicca</name>
    <dbReference type="NCBI Taxonomy" id="2202420"/>
    <lineage>
        <taxon>Bacteria</taxon>
        <taxon>Bacillati</taxon>
        <taxon>Actinomycetota</taxon>
        <taxon>Actinomycetes</taxon>
        <taxon>Micromonosporales</taxon>
        <taxon>Micromonosporaceae</taxon>
        <taxon>Micromonospora</taxon>
    </lineage>
</organism>
<keyword evidence="2" id="KW-1185">Reference proteome</keyword>